<dbReference type="OMA" id="FVSFVQW"/>
<keyword evidence="8 11" id="KW-0472">Membrane</keyword>
<evidence type="ECO:0000256" key="2">
    <source>
        <dbReference type="ARBA" id="ARBA00004922"/>
    </source>
</evidence>
<dbReference type="InterPro" id="IPR003406">
    <property type="entry name" value="Glyco_trans_14"/>
</dbReference>
<evidence type="ECO:0000256" key="8">
    <source>
        <dbReference type="ARBA" id="ARBA00023136"/>
    </source>
</evidence>
<feature type="transmembrane region" description="Helical" evidence="11">
    <location>
        <begin position="7"/>
        <end position="30"/>
    </location>
</feature>
<evidence type="ECO:0000256" key="7">
    <source>
        <dbReference type="ARBA" id="ARBA00022989"/>
    </source>
</evidence>
<protein>
    <recommendedName>
        <fullName evidence="14">Beta-1,3-galactosyl-O-glycosyl-glycoprotein beta-1,6-N-acetylglucosaminyltransferase</fullName>
    </recommendedName>
</protein>
<reference evidence="12" key="2">
    <citation type="submission" date="2021-01" db="UniProtKB">
        <authorList>
            <consortium name="EnsemblMetazoa"/>
        </authorList>
    </citation>
    <scope>IDENTIFICATION</scope>
</reference>
<dbReference type="RefSeq" id="XP_011681103.2">
    <property type="nucleotide sequence ID" value="XM_011682801.2"/>
</dbReference>
<keyword evidence="13" id="KW-1185">Reference proteome</keyword>
<dbReference type="GeneID" id="588115"/>
<dbReference type="OrthoDB" id="2019572at2759"/>
<sequence length="453" mass="52237">MANRRRIVVIFTLGVLCYVSWTLLSGYLGFSTVYLQSTKFDVSRYKKGFTIGNKTHRKYTPFDGSWNSSFVAPQLHPHYDVNCSALVHRDKSVVNQTKKTLESLRKKGNLVPSNKDVKAFTTNCEDFKRQRAYPTFARSEEELDYPIAYTIVAHTTAAQIERLLRAIYQPQNVYCIHPDANASLDFQLAVYSLVNCFPNVFIPSKVEHVQYRGVTRLLADINCMKDLLSLPVQWKYVINLCGQDFPLKTNLEIVQQLKAFKGMNEIQSVTPPPWKVARTEYKFKFLSGYELPIDTGIRNSPPPHNIKIYTGNAYGGFARSFVNFVIKDQEAVDLLRWMTYTWSPDENYWSTLLQHPRATPVWGKGPTERLLVKMMRWGDVDNHPPCDGKYVRGLCIFGVGYLYHLTAVPHLFANKFYYKYDPICLQCLEQLLDYRANFPETVSDFVADFPVRD</sequence>
<keyword evidence="4" id="KW-0808">Transferase</keyword>
<dbReference type="Pfam" id="PF02485">
    <property type="entry name" value="Branch"/>
    <property type="match status" value="1"/>
</dbReference>
<accession>A0A7M7HQV3</accession>
<dbReference type="EnsemblMetazoa" id="XM_011682801">
    <property type="protein sequence ID" value="XP_011681103"/>
    <property type="gene ID" value="LOC588115"/>
</dbReference>
<evidence type="ECO:0000256" key="5">
    <source>
        <dbReference type="ARBA" id="ARBA00022692"/>
    </source>
</evidence>
<dbReference type="InParanoid" id="A0A7M7HQV3"/>
<evidence type="ECO:0000256" key="9">
    <source>
        <dbReference type="ARBA" id="ARBA00023180"/>
    </source>
</evidence>
<dbReference type="Proteomes" id="UP000007110">
    <property type="component" value="Unassembled WGS sequence"/>
</dbReference>
<proteinExistence type="inferred from homology"/>
<organism evidence="12 13">
    <name type="scientific">Strongylocentrotus purpuratus</name>
    <name type="common">Purple sea urchin</name>
    <dbReference type="NCBI Taxonomy" id="7668"/>
    <lineage>
        <taxon>Eukaryota</taxon>
        <taxon>Metazoa</taxon>
        <taxon>Echinodermata</taxon>
        <taxon>Eleutherozoa</taxon>
        <taxon>Echinozoa</taxon>
        <taxon>Echinoidea</taxon>
        <taxon>Euechinoidea</taxon>
        <taxon>Echinacea</taxon>
        <taxon>Camarodonta</taxon>
        <taxon>Echinidea</taxon>
        <taxon>Strongylocentrotidae</taxon>
        <taxon>Strongylocentrotus</taxon>
    </lineage>
</organism>
<keyword evidence="6" id="KW-0735">Signal-anchor</keyword>
<reference evidence="13" key="1">
    <citation type="submission" date="2015-02" db="EMBL/GenBank/DDBJ databases">
        <title>Genome sequencing for Strongylocentrotus purpuratus.</title>
        <authorList>
            <person name="Murali S."/>
            <person name="Liu Y."/>
            <person name="Vee V."/>
            <person name="English A."/>
            <person name="Wang M."/>
            <person name="Skinner E."/>
            <person name="Han Y."/>
            <person name="Muzny D.M."/>
            <person name="Worley K.C."/>
            <person name="Gibbs R.A."/>
        </authorList>
    </citation>
    <scope>NUCLEOTIDE SEQUENCE</scope>
</reference>
<evidence type="ECO:0000313" key="12">
    <source>
        <dbReference type="EnsemblMetazoa" id="XP_011681103"/>
    </source>
</evidence>
<keyword evidence="9" id="KW-0325">Glycoprotein</keyword>
<dbReference type="KEGG" id="spu:588115"/>
<evidence type="ECO:0000256" key="10">
    <source>
        <dbReference type="ARBA" id="ARBA00038150"/>
    </source>
</evidence>
<dbReference type="AlphaFoldDB" id="A0A7M7HQV3"/>
<keyword evidence="7 11" id="KW-1133">Transmembrane helix</keyword>
<evidence type="ECO:0000256" key="11">
    <source>
        <dbReference type="SAM" id="Phobius"/>
    </source>
</evidence>
<name>A0A7M7HQV3_STRPU</name>
<dbReference type="PANTHER" id="PTHR19297">
    <property type="entry name" value="GLYCOSYLTRANSFERASE 14 FAMILY MEMBER"/>
    <property type="match status" value="1"/>
</dbReference>
<dbReference type="GO" id="GO:0016020">
    <property type="term" value="C:membrane"/>
    <property type="evidence" value="ECO:0007669"/>
    <property type="project" value="UniProtKB-SubCell"/>
</dbReference>
<dbReference type="GO" id="GO:0008375">
    <property type="term" value="F:acetylglucosaminyltransferase activity"/>
    <property type="evidence" value="ECO:0000318"/>
    <property type="project" value="GO_Central"/>
</dbReference>
<evidence type="ECO:0000256" key="3">
    <source>
        <dbReference type="ARBA" id="ARBA00022676"/>
    </source>
</evidence>
<evidence type="ECO:0000313" key="13">
    <source>
        <dbReference type="Proteomes" id="UP000007110"/>
    </source>
</evidence>
<comment type="pathway">
    <text evidence="2">Protein modification; protein glycosylation.</text>
</comment>
<evidence type="ECO:0008006" key="14">
    <source>
        <dbReference type="Google" id="ProtNLM"/>
    </source>
</evidence>
<comment type="similarity">
    <text evidence="10">Belongs to the glycosyltransferase 14 family.</text>
</comment>
<evidence type="ECO:0000256" key="6">
    <source>
        <dbReference type="ARBA" id="ARBA00022968"/>
    </source>
</evidence>
<keyword evidence="5 11" id="KW-0812">Transmembrane</keyword>
<keyword evidence="3" id="KW-0328">Glycosyltransferase</keyword>
<evidence type="ECO:0000256" key="1">
    <source>
        <dbReference type="ARBA" id="ARBA00004606"/>
    </source>
</evidence>
<comment type="subcellular location">
    <subcellularLocation>
        <location evidence="1">Membrane</location>
        <topology evidence="1">Single-pass type II membrane protein</topology>
    </subcellularLocation>
</comment>
<dbReference type="PANTHER" id="PTHR19297:SF181">
    <property type="entry name" value="PROTEIN XYLOSYLTRANSFERASE"/>
    <property type="match status" value="1"/>
</dbReference>
<evidence type="ECO:0000256" key="4">
    <source>
        <dbReference type="ARBA" id="ARBA00022679"/>
    </source>
</evidence>